<evidence type="ECO:0000313" key="2">
    <source>
        <dbReference type="Proteomes" id="UP000331127"/>
    </source>
</evidence>
<dbReference type="Proteomes" id="UP000331127">
    <property type="component" value="Unassembled WGS sequence"/>
</dbReference>
<dbReference type="EMBL" id="BLAE01000019">
    <property type="protein sequence ID" value="GES10128.1"/>
    <property type="molecule type" value="Genomic_DNA"/>
</dbReference>
<comment type="caution">
    <text evidence="1">The sequence shown here is derived from an EMBL/GenBank/DDBJ whole genome shotgun (WGS) entry which is preliminary data.</text>
</comment>
<proteinExistence type="predicted"/>
<accession>A0A5M3WVG4</accession>
<gene>
    <name evidence="1" type="ORF">Amac_037250</name>
</gene>
<keyword evidence="2" id="KW-1185">Reference proteome</keyword>
<sequence>MFIGPKGAQLRRANFTRTWSKALTQAKLSGFHFHDLSLLRFDGHCVRPTGSSPPVFRSIDWCHARVLLEIASGDDGA</sequence>
<name>A0A5M3WVG4_9ACTN</name>
<organism evidence="1 2">
    <name type="scientific">Acrocarpospora macrocephala</name>
    <dbReference type="NCBI Taxonomy" id="150177"/>
    <lineage>
        <taxon>Bacteria</taxon>
        <taxon>Bacillati</taxon>
        <taxon>Actinomycetota</taxon>
        <taxon>Actinomycetes</taxon>
        <taxon>Streptosporangiales</taxon>
        <taxon>Streptosporangiaceae</taxon>
        <taxon>Acrocarpospora</taxon>
    </lineage>
</organism>
<protein>
    <submittedName>
        <fullName evidence="1">Uncharacterized protein</fullName>
    </submittedName>
</protein>
<evidence type="ECO:0000313" key="1">
    <source>
        <dbReference type="EMBL" id="GES10128.1"/>
    </source>
</evidence>
<reference evidence="1 2" key="1">
    <citation type="submission" date="2019-10" db="EMBL/GenBank/DDBJ databases">
        <title>Whole genome shotgun sequence of Acrocarpospora macrocephala NBRC 16266.</title>
        <authorList>
            <person name="Ichikawa N."/>
            <person name="Kimura A."/>
            <person name="Kitahashi Y."/>
            <person name="Komaki H."/>
            <person name="Oguchi A."/>
        </authorList>
    </citation>
    <scope>NUCLEOTIDE SEQUENCE [LARGE SCALE GENOMIC DNA]</scope>
    <source>
        <strain evidence="1 2">NBRC 16266</strain>
    </source>
</reference>
<dbReference type="AlphaFoldDB" id="A0A5M3WVG4"/>